<dbReference type="PRINTS" id="PR00598">
    <property type="entry name" value="HTHMARR"/>
</dbReference>
<name>A0ABW1KAL7_9ACTN</name>
<dbReference type="PANTHER" id="PTHR33164">
    <property type="entry name" value="TRANSCRIPTIONAL REGULATOR, MARR FAMILY"/>
    <property type="match status" value="1"/>
</dbReference>
<reference evidence="3" key="1">
    <citation type="journal article" date="2019" name="Int. J. Syst. Evol. Microbiol.">
        <title>The Global Catalogue of Microorganisms (GCM) 10K type strain sequencing project: providing services to taxonomists for standard genome sequencing and annotation.</title>
        <authorList>
            <consortium name="The Broad Institute Genomics Platform"/>
            <consortium name="The Broad Institute Genome Sequencing Center for Infectious Disease"/>
            <person name="Wu L."/>
            <person name="Ma J."/>
        </authorList>
    </citation>
    <scope>NUCLEOTIDE SEQUENCE [LARGE SCALE GENOMIC DNA]</scope>
    <source>
        <strain evidence="3">ZS-35-S2</strain>
    </source>
</reference>
<dbReference type="InterPro" id="IPR039422">
    <property type="entry name" value="MarR/SlyA-like"/>
</dbReference>
<dbReference type="PROSITE" id="PS50995">
    <property type="entry name" value="HTH_MARR_2"/>
    <property type="match status" value="1"/>
</dbReference>
<evidence type="ECO:0000313" key="3">
    <source>
        <dbReference type="Proteomes" id="UP001596203"/>
    </source>
</evidence>
<evidence type="ECO:0000259" key="1">
    <source>
        <dbReference type="PROSITE" id="PS50995"/>
    </source>
</evidence>
<protein>
    <submittedName>
        <fullName evidence="2">MarR family winged helix-turn-helix transcriptional regulator</fullName>
    </submittedName>
</protein>
<gene>
    <name evidence="2" type="ORF">ACFP2T_21740</name>
</gene>
<evidence type="ECO:0000313" key="2">
    <source>
        <dbReference type="EMBL" id="MFC6018820.1"/>
    </source>
</evidence>
<proteinExistence type="predicted"/>
<dbReference type="SUPFAM" id="SSF46785">
    <property type="entry name" value="Winged helix' DNA-binding domain"/>
    <property type="match status" value="1"/>
</dbReference>
<dbReference type="SMART" id="SM00347">
    <property type="entry name" value="HTH_MARR"/>
    <property type="match status" value="1"/>
</dbReference>
<dbReference type="EMBL" id="JBHSPR010000018">
    <property type="protein sequence ID" value="MFC6018820.1"/>
    <property type="molecule type" value="Genomic_DNA"/>
</dbReference>
<dbReference type="Pfam" id="PF12802">
    <property type="entry name" value="MarR_2"/>
    <property type="match status" value="1"/>
</dbReference>
<dbReference type="Gene3D" id="1.10.10.10">
    <property type="entry name" value="Winged helix-like DNA-binding domain superfamily/Winged helix DNA-binding domain"/>
    <property type="match status" value="1"/>
</dbReference>
<accession>A0ABW1KAL7</accession>
<dbReference type="InterPro" id="IPR000835">
    <property type="entry name" value="HTH_MarR-typ"/>
</dbReference>
<organism evidence="2 3">
    <name type="scientific">Plantactinospora solaniradicis</name>
    <dbReference type="NCBI Taxonomy" id="1723736"/>
    <lineage>
        <taxon>Bacteria</taxon>
        <taxon>Bacillati</taxon>
        <taxon>Actinomycetota</taxon>
        <taxon>Actinomycetes</taxon>
        <taxon>Micromonosporales</taxon>
        <taxon>Micromonosporaceae</taxon>
        <taxon>Plantactinospora</taxon>
    </lineage>
</organism>
<comment type="caution">
    <text evidence="2">The sequence shown here is derived from an EMBL/GenBank/DDBJ whole genome shotgun (WGS) entry which is preliminary data.</text>
</comment>
<dbReference type="RefSeq" id="WP_377424552.1">
    <property type="nucleotide sequence ID" value="NZ_JBHSPR010000018.1"/>
</dbReference>
<keyword evidence="3" id="KW-1185">Reference proteome</keyword>
<dbReference type="PANTHER" id="PTHR33164:SF99">
    <property type="entry name" value="MARR FAMILY REGULATORY PROTEIN"/>
    <property type="match status" value="1"/>
</dbReference>
<dbReference type="InterPro" id="IPR036388">
    <property type="entry name" value="WH-like_DNA-bd_sf"/>
</dbReference>
<feature type="domain" description="HTH marR-type" evidence="1">
    <location>
        <begin position="11"/>
        <end position="147"/>
    </location>
</feature>
<sequence length="170" mass="19126">MTAPRWLDEREGRMWRAYGEMQRRFATAIDRQLVRDAGLSVADYELLVPLSESPEQQIRARDLRQMLDWDRSRLAHQVRRMEGRGLVTRAECPGDARGIIIQLTAAGRRAIESAAPGHVATVRRLFVDLLSEEEIATFTAISERVLDRLAQEETEGTPTAVAGRRGTAGQ</sequence>
<dbReference type="InterPro" id="IPR036390">
    <property type="entry name" value="WH_DNA-bd_sf"/>
</dbReference>
<dbReference type="Proteomes" id="UP001596203">
    <property type="component" value="Unassembled WGS sequence"/>
</dbReference>